<feature type="chain" id="PRO_5009816578" evidence="5">
    <location>
        <begin position="34"/>
        <end position="216"/>
    </location>
</feature>
<evidence type="ECO:0000313" key="8">
    <source>
        <dbReference type="Proteomes" id="UP000076825"/>
    </source>
</evidence>
<dbReference type="FunFam" id="3.40.30.10:FF:000013">
    <property type="entry name" value="Blast:Protein SCO1 homolog, mitochondrial"/>
    <property type="match status" value="1"/>
</dbReference>
<dbReference type="InterPro" id="IPR013766">
    <property type="entry name" value="Thioredoxin_domain"/>
</dbReference>
<keyword evidence="8" id="KW-1185">Reference proteome</keyword>
<dbReference type="PATRIC" id="fig|123899.6.peg.1965"/>
<comment type="similarity">
    <text evidence="1">Belongs to the SCO1/2 family.</text>
</comment>
<proteinExistence type="inferred from homology"/>
<feature type="binding site" evidence="3">
    <location>
        <position position="88"/>
    </location>
    <ligand>
        <name>Cu cation</name>
        <dbReference type="ChEBI" id="CHEBI:23378"/>
    </ligand>
</feature>
<feature type="binding site" evidence="3">
    <location>
        <position position="92"/>
    </location>
    <ligand>
        <name>Cu cation</name>
        <dbReference type="ChEBI" id="CHEBI:23378"/>
    </ligand>
</feature>
<dbReference type="PROSITE" id="PS51352">
    <property type="entry name" value="THIOREDOXIN_2"/>
    <property type="match status" value="1"/>
</dbReference>
<evidence type="ECO:0000256" key="2">
    <source>
        <dbReference type="ARBA" id="ARBA00023008"/>
    </source>
</evidence>
<dbReference type="EMBL" id="LT546645">
    <property type="protein sequence ID" value="SAI69885.1"/>
    <property type="molecule type" value="Genomic_DNA"/>
</dbReference>
<dbReference type="CDD" id="cd02968">
    <property type="entry name" value="SCO"/>
    <property type="match status" value="1"/>
</dbReference>
<reference evidence="7 8" key="1">
    <citation type="submission" date="2016-04" db="EMBL/GenBank/DDBJ databases">
        <authorList>
            <consortium name="Pathogen Informatics"/>
        </authorList>
    </citation>
    <scope>NUCLEOTIDE SEQUENCE [LARGE SCALE GENOMIC DNA]</scope>
    <source>
        <strain evidence="7 8">H044680328</strain>
    </source>
</reference>
<dbReference type="eggNOG" id="COG1999">
    <property type="taxonomic scope" value="Bacteria"/>
</dbReference>
<keyword evidence="2 3" id="KW-0186">Copper</keyword>
<feature type="signal peptide" evidence="5">
    <location>
        <begin position="1"/>
        <end position="33"/>
    </location>
</feature>
<evidence type="ECO:0000259" key="6">
    <source>
        <dbReference type="PROSITE" id="PS51352"/>
    </source>
</evidence>
<dbReference type="AlphaFoldDB" id="A0A157PKN6"/>
<evidence type="ECO:0000313" key="7">
    <source>
        <dbReference type="EMBL" id="SAI69885.1"/>
    </source>
</evidence>
<accession>A0A157PKN6</accession>
<dbReference type="PANTHER" id="PTHR12151">
    <property type="entry name" value="ELECTRON TRANSPORT PROTIN SCO1/SENC FAMILY MEMBER"/>
    <property type="match status" value="1"/>
</dbReference>
<evidence type="ECO:0000256" key="3">
    <source>
        <dbReference type="PIRSR" id="PIRSR603782-1"/>
    </source>
</evidence>
<dbReference type="STRING" id="123899.SAMEA3906487_01973"/>
<dbReference type="Proteomes" id="UP000076825">
    <property type="component" value="Chromosome 1"/>
</dbReference>
<keyword evidence="5" id="KW-0732">Signal</keyword>
<dbReference type="SUPFAM" id="SSF52833">
    <property type="entry name" value="Thioredoxin-like"/>
    <property type="match status" value="1"/>
</dbReference>
<keyword evidence="3" id="KW-0479">Metal-binding</keyword>
<dbReference type="PANTHER" id="PTHR12151:SF25">
    <property type="entry name" value="LINALOOL DEHYDRATASE_ISOMERASE DOMAIN-CONTAINING PROTEIN"/>
    <property type="match status" value="1"/>
</dbReference>
<evidence type="ECO:0000256" key="4">
    <source>
        <dbReference type="PIRSR" id="PIRSR603782-2"/>
    </source>
</evidence>
<evidence type="ECO:0000256" key="1">
    <source>
        <dbReference type="ARBA" id="ARBA00010996"/>
    </source>
</evidence>
<feature type="disulfide bond" description="Redox-active" evidence="4">
    <location>
        <begin position="88"/>
        <end position="92"/>
    </location>
</feature>
<organism evidence="7 8">
    <name type="scientific">Bordetella trematum</name>
    <dbReference type="NCBI Taxonomy" id="123899"/>
    <lineage>
        <taxon>Bacteria</taxon>
        <taxon>Pseudomonadati</taxon>
        <taxon>Pseudomonadota</taxon>
        <taxon>Betaproteobacteria</taxon>
        <taxon>Burkholderiales</taxon>
        <taxon>Alcaligenaceae</taxon>
        <taxon>Bordetella</taxon>
    </lineage>
</organism>
<feature type="binding site" evidence="3">
    <location>
        <position position="175"/>
    </location>
    <ligand>
        <name>Cu cation</name>
        <dbReference type="ChEBI" id="CHEBI:23378"/>
    </ligand>
</feature>
<protein>
    <submittedName>
        <fullName evidence="7">SCO1/SenC family protein</fullName>
    </submittedName>
</protein>
<evidence type="ECO:0000256" key="5">
    <source>
        <dbReference type="SAM" id="SignalP"/>
    </source>
</evidence>
<dbReference type="KEGG" id="btrm:SAMEA390648701973"/>
<keyword evidence="4" id="KW-1015">Disulfide bond</keyword>
<dbReference type="InterPro" id="IPR036249">
    <property type="entry name" value="Thioredoxin-like_sf"/>
</dbReference>
<dbReference type="RefSeq" id="WP_412778650.1">
    <property type="nucleotide sequence ID" value="NZ_CP016340.1"/>
</dbReference>
<dbReference type="Gene3D" id="3.40.30.10">
    <property type="entry name" value="Glutaredoxin"/>
    <property type="match status" value="1"/>
</dbReference>
<gene>
    <name evidence="7" type="primary">ypmQ_2</name>
    <name evidence="7" type="ORF">SAMEA3906487_01973</name>
</gene>
<feature type="domain" description="Thioredoxin" evidence="6">
    <location>
        <begin position="50"/>
        <end position="210"/>
    </location>
</feature>
<sequence length="216" mass="23605">MSTQTYLLQAPVAAGRRRWLRAAALLAGGLCLAALTGCSSGEPDMNGLDMSKADLGKDFSLMGTDGQRHRLADFRGKAVLVFFGFTQCPDVCPTALTRVLQAKEMLGADGDRLQVIFITVDPERDTPDVLKAYVEAFDPGFLGLYGSPAEIRDTAREFKAFYQKIPTGSSYTMDHSSFNYLYDPQGRLRVALQHTQPAQAFASDIRQVLATDRPAS</sequence>
<dbReference type="Pfam" id="PF02630">
    <property type="entry name" value="SCO1-SenC"/>
    <property type="match status" value="1"/>
</dbReference>
<name>A0A157PKN6_9BORD</name>
<dbReference type="InterPro" id="IPR003782">
    <property type="entry name" value="SCO1/SenC"/>
</dbReference>
<dbReference type="GeneID" id="56590751"/>
<dbReference type="GO" id="GO:0046872">
    <property type="term" value="F:metal ion binding"/>
    <property type="evidence" value="ECO:0007669"/>
    <property type="project" value="UniProtKB-KW"/>
</dbReference>